<dbReference type="SUPFAM" id="SSF51735">
    <property type="entry name" value="NAD(P)-binding Rossmann-fold domains"/>
    <property type="match status" value="1"/>
</dbReference>
<dbReference type="PANTHER" id="PTHR33303:SF2">
    <property type="entry name" value="COA-BINDING DOMAIN-CONTAINING PROTEIN"/>
    <property type="match status" value="1"/>
</dbReference>
<dbReference type="SMART" id="SM00881">
    <property type="entry name" value="CoA_binding"/>
    <property type="match status" value="1"/>
</dbReference>
<protein>
    <submittedName>
        <fullName evidence="2">CoA-binding protein</fullName>
    </submittedName>
</protein>
<sequence length="140" mass="15515">MLDCSKNMDYKDLLDNAKVVAVVGLSDKPHRDSYEVAEYLIAHGFKIIPVNPNIESAFGLKSYPTLLDIPEPVDIVDVFRRANFVPEIVDQAIKIGAKAVWLQEGISHPSAEAKARQNGLQVVSNACMMKTHRKLDSKPV</sequence>
<comment type="caution">
    <text evidence="2">The sequence shown here is derived from an EMBL/GenBank/DDBJ whole genome shotgun (WGS) entry which is preliminary data.</text>
</comment>
<dbReference type="InterPro" id="IPR036291">
    <property type="entry name" value="NAD(P)-bd_dom_sf"/>
</dbReference>
<evidence type="ECO:0000313" key="3">
    <source>
        <dbReference type="Proteomes" id="UP000179024"/>
    </source>
</evidence>
<accession>A0A1F7I664</accession>
<organism evidence="2 3">
    <name type="scientific">Candidatus Roizmanbacteria bacterium RIFCSPHIGHO2_12_FULL_44_10</name>
    <dbReference type="NCBI Taxonomy" id="1802054"/>
    <lineage>
        <taxon>Bacteria</taxon>
        <taxon>Candidatus Roizmaniibacteriota</taxon>
    </lineage>
</organism>
<dbReference type="AlphaFoldDB" id="A0A1F7I664"/>
<dbReference type="Pfam" id="PF13380">
    <property type="entry name" value="CoA_binding_2"/>
    <property type="match status" value="1"/>
</dbReference>
<dbReference type="EMBL" id="MGAE01000042">
    <property type="protein sequence ID" value="OGK38854.1"/>
    <property type="molecule type" value="Genomic_DNA"/>
</dbReference>
<name>A0A1F7I664_9BACT</name>
<feature type="domain" description="CoA-binding" evidence="1">
    <location>
        <begin position="13"/>
        <end position="106"/>
    </location>
</feature>
<dbReference type="InterPro" id="IPR003781">
    <property type="entry name" value="CoA-bd"/>
</dbReference>
<reference evidence="2 3" key="1">
    <citation type="journal article" date="2016" name="Nat. Commun.">
        <title>Thousands of microbial genomes shed light on interconnected biogeochemical processes in an aquifer system.</title>
        <authorList>
            <person name="Anantharaman K."/>
            <person name="Brown C.T."/>
            <person name="Hug L.A."/>
            <person name="Sharon I."/>
            <person name="Castelle C.J."/>
            <person name="Probst A.J."/>
            <person name="Thomas B.C."/>
            <person name="Singh A."/>
            <person name="Wilkins M.J."/>
            <person name="Karaoz U."/>
            <person name="Brodie E.L."/>
            <person name="Williams K.H."/>
            <person name="Hubbard S.S."/>
            <person name="Banfield J.F."/>
        </authorList>
    </citation>
    <scope>NUCLEOTIDE SEQUENCE [LARGE SCALE GENOMIC DNA]</scope>
</reference>
<gene>
    <name evidence="2" type="ORF">A3F34_01170</name>
</gene>
<proteinExistence type="predicted"/>
<evidence type="ECO:0000313" key="2">
    <source>
        <dbReference type="EMBL" id="OGK38854.1"/>
    </source>
</evidence>
<evidence type="ECO:0000259" key="1">
    <source>
        <dbReference type="SMART" id="SM00881"/>
    </source>
</evidence>
<dbReference type="PANTHER" id="PTHR33303">
    <property type="entry name" value="CYTOPLASMIC PROTEIN-RELATED"/>
    <property type="match status" value="1"/>
</dbReference>
<dbReference type="Gene3D" id="3.40.50.720">
    <property type="entry name" value="NAD(P)-binding Rossmann-like Domain"/>
    <property type="match status" value="1"/>
</dbReference>
<dbReference type="Proteomes" id="UP000179024">
    <property type="component" value="Unassembled WGS sequence"/>
</dbReference>